<comment type="function">
    <text evidence="12">Extracellular aminopeptidase that allows assimilation of proteinaceous substrates.</text>
</comment>
<evidence type="ECO:0000256" key="12">
    <source>
        <dbReference type="ARBA" id="ARBA00043843"/>
    </source>
</evidence>
<evidence type="ECO:0000256" key="11">
    <source>
        <dbReference type="ARBA" id="ARBA00023180"/>
    </source>
</evidence>
<evidence type="ECO:0000256" key="9">
    <source>
        <dbReference type="ARBA" id="ARBA00023145"/>
    </source>
</evidence>
<dbReference type="Gene3D" id="3.40.630.10">
    <property type="entry name" value="Zn peptidases"/>
    <property type="match status" value="1"/>
</dbReference>
<dbReference type="GO" id="GO:0006508">
    <property type="term" value="P:proteolysis"/>
    <property type="evidence" value="ECO:0007669"/>
    <property type="project" value="UniProtKB-KW"/>
</dbReference>
<dbReference type="EMBL" id="LFIW01001670">
    <property type="protein sequence ID" value="KZL81376.1"/>
    <property type="molecule type" value="Genomic_DNA"/>
</dbReference>
<comment type="similarity">
    <text evidence="13">Belongs to the peptidase M28 family. M28E subfamily.</text>
</comment>
<dbReference type="GO" id="GO:0004177">
    <property type="term" value="F:aminopeptidase activity"/>
    <property type="evidence" value="ECO:0007669"/>
    <property type="project" value="UniProtKB-KW"/>
</dbReference>
<evidence type="ECO:0000256" key="6">
    <source>
        <dbReference type="ARBA" id="ARBA00022729"/>
    </source>
</evidence>
<gene>
    <name evidence="16" type="ORF">CI238_00341</name>
</gene>
<evidence type="ECO:0000256" key="1">
    <source>
        <dbReference type="ARBA" id="ARBA00001947"/>
    </source>
</evidence>
<comment type="subunit">
    <text evidence="2">Monomer.</text>
</comment>
<evidence type="ECO:0000256" key="4">
    <source>
        <dbReference type="ARBA" id="ARBA00022670"/>
    </source>
</evidence>
<dbReference type="AlphaFoldDB" id="A0A167BIF4"/>
<name>A0A167BIF4_COLIC</name>
<evidence type="ECO:0000259" key="15">
    <source>
        <dbReference type="Pfam" id="PF04389"/>
    </source>
</evidence>
<comment type="caution">
    <text evidence="16">The sequence shown here is derived from an EMBL/GenBank/DDBJ whole genome shotgun (WGS) entry which is preliminary data.</text>
</comment>
<dbReference type="Pfam" id="PF04389">
    <property type="entry name" value="Peptidase_M28"/>
    <property type="match status" value="1"/>
</dbReference>
<evidence type="ECO:0000313" key="17">
    <source>
        <dbReference type="Proteomes" id="UP000076584"/>
    </source>
</evidence>
<keyword evidence="6 14" id="KW-0732">Signal</keyword>
<feature type="domain" description="Peptidase M28" evidence="15">
    <location>
        <begin position="185"/>
        <end position="376"/>
    </location>
</feature>
<accession>A0A167BIF4</accession>
<organism evidence="16 17">
    <name type="scientific">Colletotrichum incanum</name>
    <name type="common">Soybean anthracnose fungus</name>
    <dbReference type="NCBI Taxonomy" id="1573173"/>
    <lineage>
        <taxon>Eukaryota</taxon>
        <taxon>Fungi</taxon>
        <taxon>Dikarya</taxon>
        <taxon>Ascomycota</taxon>
        <taxon>Pezizomycotina</taxon>
        <taxon>Sordariomycetes</taxon>
        <taxon>Hypocreomycetidae</taxon>
        <taxon>Glomerellales</taxon>
        <taxon>Glomerellaceae</taxon>
        <taxon>Colletotrichum</taxon>
        <taxon>Colletotrichum spaethianum species complex</taxon>
    </lineage>
</organism>
<feature type="signal peptide" evidence="14">
    <location>
        <begin position="1"/>
        <end position="34"/>
    </location>
</feature>
<dbReference type="EC" id="3.4.-.-" evidence="14"/>
<comment type="cofactor">
    <cofactor evidence="1">
        <name>Zn(2+)</name>
        <dbReference type="ChEBI" id="CHEBI:29105"/>
    </cofactor>
</comment>
<dbReference type="PANTHER" id="PTHR12147:SF56">
    <property type="entry name" value="AMINOPEPTIDASE YDR415C-RELATED"/>
    <property type="match status" value="1"/>
</dbReference>
<keyword evidence="3" id="KW-0031">Aminopeptidase</keyword>
<dbReference type="PANTHER" id="PTHR12147">
    <property type="entry name" value="METALLOPEPTIDASE M28 FAMILY MEMBER"/>
    <property type="match status" value="1"/>
</dbReference>
<keyword evidence="5 14" id="KW-0479">Metal-binding</keyword>
<evidence type="ECO:0000256" key="5">
    <source>
        <dbReference type="ARBA" id="ARBA00022723"/>
    </source>
</evidence>
<dbReference type="InterPro" id="IPR007484">
    <property type="entry name" value="Peptidase_M28"/>
</dbReference>
<keyword evidence="4 14" id="KW-0645">Protease</keyword>
<evidence type="ECO:0000256" key="2">
    <source>
        <dbReference type="ARBA" id="ARBA00011245"/>
    </source>
</evidence>
<dbReference type="InterPro" id="IPR045175">
    <property type="entry name" value="M28_fam"/>
</dbReference>
<dbReference type="Proteomes" id="UP000076584">
    <property type="component" value="Unassembled WGS sequence"/>
</dbReference>
<keyword evidence="17" id="KW-1185">Reference proteome</keyword>
<evidence type="ECO:0000256" key="13">
    <source>
        <dbReference type="ARBA" id="ARBA00043962"/>
    </source>
</evidence>
<keyword evidence="7 14" id="KW-0378">Hydrolase</keyword>
<keyword evidence="9" id="KW-0865">Zymogen</keyword>
<sequence length="387" mass="41723">LHHLIARYLTIRLIGNMHLHAALAILAASKVALAAPAADEIQVNPALRLIKTSEADLGTWVTEEQKIENYVNKHIGFVDITDITDEEVLAVLSTPPESALEARQSVTYPTALSHVTEANSLIAKVSNTQPQAWLKTLTDFYNRYYRSTYGTQSATWLFNQVKSVAAVNSAITVTQFTHIWNQPSIIAKIPGTSSNLVIVGAHFDSTGGSSTARGPGADDNGSGVVVILEALRVLANAGFKPKNTLEFHFYAGEEGGLLGSQAIFSNYKSAGKKVLGFVNQDMAGYSPSGKVSVYNDYVDTALSNYVRLVATQYTGSTPTSDTCGYGCSDHASARSNGFPAAYVCDEPVDTSSPYIHSPNDSYNTIQWPAVLRHSKFTVGFLVEASYL</sequence>
<dbReference type="GO" id="GO:0008235">
    <property type="term" value="F:metalloexopeptidase activity"/>
    <property type="evidence" value="ECO:0007669"/>
    <property type="project" value="InterPro"/>
</dbReference>
<evidence type="ECO:0000256" key="8">
    <source>
        <dbReference type="ARBA" id="ARBA00022833"/>
    </source>
</evidence>
<feature type="chain" id="PRO_5007749083" description="Peptide hydrolase" evidence="14">
    <location>
        <begin position="35"/>
        <end position="387"/>
    </location>
</feature>
<keyword evidence="11" id="KW-0325">Glycoprotein</keyword>
<reference evidence="16 17" key="1">
    <citation type="submission" date="2015-06" db="EMBL/GenBank/DDBJ databases">
        <title>Survival trade-offs in plant roots during colonization by closely related pathogenic and mutualistic fungi.</title>
        <authorList>
            <person name="Hacquard S."/>
            <person name="Kracher B."/>
            <person name="Hiruma K."/>
            <person name="Weinman A."/>
            <person name="Muench P."/>
            <person name="Garrido Oter R."/>
            <person name="Ver Loren van Themaat E."/>
            <person name="Dallerey J.-F."/>
            <person name="Damm U."/>
            <person name="Henrissat B."/>
            <person name="Lespinet O."/>
            <person name="Thon M."/>
            <person name="Kemen E."/>
            <person name="McHardy A.C."/>
            <person name="Schulze-Lefert P."/>
            <person name="O'Connell R.J."/>
        </authorList>
    </citation>
    <scope>NUCLEOTIDE SEQUENCE [LARGE SCALE GENOMIC DNA]</scope>
    <source>
        <strain evidence="16 17">MAFF 238704</strain>
    </source>
</reference>
<evidence type="ECO:0000313" key="16">
    <source>
        <dbReference type="EMBL" id="KZL81376.1"/>
    </source>
</evidence>
<dbReference type="SUPFAM" id="SSF53187">
    <property type="entry name" value="Zn-dependent exopeptidases"/>
    <property type="match status" value="1"/>
</dbReference>
<keyword evidence="10" id="KW-1015">Disulfide bond</keyword>
<dbReference type="STRING" id="1573173.A0A167BIF4"/>
<evidence type="ECO:0000256" key="7">
    <source>
        <dbReference type="ARBA" id="ARBA00022801"/>
    </source>
</evidence>
<proteinExistence type="inferred from homology"/>
<dbReference type="GO" id="GO:0046872">
    <property type="term" value="F:metal ion binding"/>
    <property type="evidence" value="ECO:0007669"/>
    <property type="project" value="UniProtKB-KW"/>
</dbReference>
<evidence type="ECO:0000256" key="10">
    <source>
        <dbReference type="ARBA" id="ARBA00023157"/>
    </source>
</evidence>
<evidence type="ECO:0000256" key="3">
    <source>
        <dbReference type="ARBA" id="ARBA00022438"/>
    </source>
</evidence>
<protein>
    <recommendedName>
        <fullName evidence="14">Peptide hydrolase</fullName>
        <ecNumber evidence="14">3.4.-.-</ecNumber>
    </recommendedName>
</protein>
<evidence type="ECO:0000256" key="14">
    <source>
        <dbReference type="RuleBase" id="RU361240"/>
    </source>
</evidence>
<feature type="non-terminal residue" evidence="16">
    <location>
        <position position="1"/>
    </location>
</feature>
<keyword evidence="8 14" id="KW-0862">Zinc</keyword>